<organism evidence="1 2">
    <name type="scientific">Ampelomyces quisqualis</name>
    <name type="common">Powdery mildew agent</name>
    <dbReference type="NCBI Taxonomy" id="50730"/>
    <lineage>
        <taxon>Eukaryota</taxon>
        <taxon>Fungi</taxon>
        <taxon>Dikarya</taxon>
        <taxon>Ascomycota</taxon>
        <taxon>Pezizomycotina</taxon>
        <taxon>Dothideomycetes</taxon>
        <taxon>Pleosporomycetidae</taxon>
        <taxon>Pleosporales</taxon>
        <taxon>Pleosporineae</taxon>
        <taxon>Phaeosphaeriaceae</taxon>
        <taxon>Ampelomyces</taxon>
    </lineage>
</organism>
<sequence length="796" mass="89369">MPPTPSACHRAVQLLHFPSPHTIWVSDELLSSTLDRFFRISCPHQKRHGSHVPGPLEARRRAAKRRMTLSANFYPREHPPSSFDLGALFGFRVAAPPSWRYEPPSLHKDPEPLASLDIAPPVNVGSLEHASTLSTSSQTRSLRTAYSFSPNMAHESEDHFSSSLSQELEDVSAGSLVAEEAEQVHGSTQPNISALKAFQERIAGSDKLSPTAHRQLLVAAFLECCPESDTWAYTTMIITHILQHNLDLEPILAQHSAPTFQVPPIHSTESSDLLMCLKACMLRHPHCAPHNLQIHIKLAELASTVSRSASYCDTTLIILIRQLWFLADSQGAGHDSSILALLRSVAKRCRNQLSRAMLGCIFGHITRMETFIFQLIADTTNEPALMPAAVQILSCVPRSRLSELVLNVTLGHGKGASNKVGYQKRERLQRLQVWLQLLHGLDSDPATSHEGVVDEAITTLAKYTFAVPYHTPARMPALLNALLVKASHGLAWEHIPTSRVTHMATTFNAAIERRIALSVEAMLETLILQLRAEHLPYESLVQIIVTNLARHSGLQTTLRFIESLARRKLALTDPLPLYELITQQVAALQENRLVFDKKRQREASLLYACPRILQLLNQISAMPNDLEVELDKLKSRWQLKHILSFAQSRNALPLTLRNSRTNMSRAQQVHLIHQLAHQYTTNSTLSQREAWRATYYLWQYLREHSLPVGPLFSKAVVRVAIIRPMTENRFVSARRLIWVCRLVASVEGEDVAKKLEATFWDWRGDLIKYAKDIYVSAGGDHRDKAHIGTMKKMGLI</sequence>
<reference evidence="1" key="1">
    <citation type="journal article" date="2020" name="Stud. Mycol.">
        <title>101 Dothideomycetes genomes: a test case for predicting lifestyles and emergence of pathogens.</title>
        <authorList>
            <person name="Haridas S."/>
            <person name="Albert R."/>
            <person name="Binder M."/>
            <person name="Bloem J."/>
            <person name="Labutti K."/>
            <person name="Salamov A."/>
            <person name="Andreopoulos B."/>
            <person name="Baker S."/>
            <person name="Barry K."/>
            <person name="Bills G."/>
            <person name="Bluhm B."/>
            <person name="Cannon C."/>
            <person name="Castanera R."/>
            <person name="Culley D."/>
            <person name="Daum C."/>
            <person name="Ezra D."/>
            <person name="Gonzalez J."/>
            <person name="Henrissat B."/>
            <person name="Kuo A."/>
            <person name="Liang C."/>
            <person name="Lipzen A."/>
            <person name="Lutzoni F."/>
            <person name="Magnuson J."/>
            <person name="Mondo S."/>
            <person name="Nolan M."/>
            <person name="Ohm R."/>
            <person name="Pangilinan J."/>
            <person name="Park H.-J."/>
            <person name="Ramirez L."/>
            <person name="Alfaro M."/>
            <person name="Sun H."/>
            <person name="Tritt A."/>
            <person name="Yoshinaga Y."/>
            <person name="Zwiers L.-H."/>
            <person name="Turgeon B."/>
            <person name="Goodwin S."/>
            <person name="Spatafora J."/>
            <person name="Crous P."/>
            <person name="Grigoriev I."/>
        </authorList>
    </citation>
    <scope>NUCLEOTIDE SEQUENCE</scope>
    <source>
        <strain evidence="1">HMLAC05119</strain>
    </source>
</reference>
<gene>
    <name evidence="1" type="ORF">BDU57DRAFT_509066</name>
</gene>
<proteinExistence type="predicted"/>
<dbReference type="OrthoDB" id="5428038at2759"/>
<evidence type="ECO:0000313" key="1">
    <source>
        <dbReference type="EMBL" id="KAF1920661.1"/>
    </source>
</evidence>
<protein>
    <submittedName>
        <fullName evidence="1">Uncharacterized protein</fullName>
    </submittedName>
</protein>
<keyword evidence="2" id="KW-1185">Reference proteome</keyword>
<evidence type="ECO:0000313" key="2">
    <source>
        <dbReference type="Proteomes" id="UP000800096"/>
    </source>
</evidence>
<accession>A0A6A5QY15</accession>
<name>A0A6A5QY15_AMPQU</name>
<dbReference type="Proteomes" id="UP000800096">
    <property type="component" value="Unassembled WGS sequence"/>
</dbReference>
<dbReference type="AlphaFoldDB" id="A0A6A5QY15"/>
<dbReference type="EMBL" id="ML979132">
    <property type="protein sequence ID" value="KAF1920661.1"/>
    <property type="molecule type" value="Genomic_DNA"/>
</dbReference>